<dbReference type="OrthoDB" id="23981at10239"/>
<protein>
    <submittedName>
        <fullName evidence="1">Uncharacterized protein</fullName>
    </submittedName>
</protein>
<proteinExistence type="predicted"/>
<evidence type="ECO:0000313" key="2">
    <source>
        <dbReference type="Proteomes" id="UP000225821"/>
    </source>
</evidence>
<reference evidence="1 2" key="1">
    <citation type="submission" date="2016-03" db="EMBL/GenBank/DDBJ databases">
        <title>Characterisation of pf16 and phiPMW: Two novel phages infecting Pseudomonas putida PpG1.</title>
        <authorList>
            <person name="Magill D.J."/>
            <person name="Krylov V.N."/>
            <person name="Shaburova O.V."/>
            <person name="Allen C.C.R."/>
            <person name="McGrath J.W."/>
            <person name="Quinn J.P."/>
            <person name="Kulakov L.A."/>
        </authorList>
    </citation>
    <scope>NUCLEOTIDE SEQUENCE [LARGE SCALE GENOMIC DNA]</scope>
</reference>
<accession>A0A1S5R3M4</accession>
<dbReference type="EMBL" id="KU873925">
    <property type="protein sequence ID" value="AND75007.1"/>
    <property type="molecule type" value="Genomic_DNA"/>
</dbReference>
<sequence>MLEVHSTKSFVNLPCAHAQWFDLEPDGSPGECASIHGYDRSVTLTFSGQVDEYGWIVAFGELKKVKEWLEYYFDHTTVLPANDKRVQDIPESMTQAGGLLGTLRVLPYGVSMEMSSLFILEHVNMYINSITQGRCYVSKVECREHERNSAFVTIDRKTADRMNEMNKHYYMSEGFDLLPMCPRWQFNSPVSLLELINREH</sequence>
<dbReference type="InterPro" id="IPR007115">
    <property type="entry name" value="6-PTP_synth/QueD"/>
</dbReference>
<dbReference type="Gene3D" id="3.30.479.10">
    <property type="entry name" value="6-pyruvoyl tetrahydropterin synthase/QueD"/>
    <property type="match status" value="1"/>
</dbReference>
<evidence type="ECO:0000313" key="1">
    <source>
        <dbReference type="EMBL" id="AND75007.1"/>
    </source>
</evidence>
<dbReference type="Pfam" id="PF01242">
    <property type="entry name" value="PTPS"/>
    <property type="match status" value="1"/>
</dbReference>
<dbReference type="InterPro" id="IPR038418">
    <property type="entry name" value="6-PTP_synth/QueD_sf"/>
</dbReference>
<name>A0A1S5R3M4_9CAUD</name>
<keyword evidence="2" id="KW-1185">Reference proteome</keyword>
<gene>
    <name evidence="1" type="ORF">pf16_84</name>
</gene>
<dbReference type="SUPFAM" id="SSF55620">
    <property type="entry name" value="Tetrahydrobiopterin biosynthesis enzymes-like"/>
    <property type="match status" value="1"/>
</dbReference>
<organism evidence="1 2">
    <name type="scientific">Pseudomonas phage pf16</name>
    <dbReference type="NCBI Taxonomy" id="1815630"/>
    <lineage>
        <taxon>Viruses</taxon>
        <taxon>Duplodnaviria</taxon>
        <taxon>Heunggongvirae</taxon>
        <taxon>Uroviricota</taxon>
        <taxon>Caudoviricetes</taxon>
        <taxon>Chakrabartyvirus</taxon>
        <taxon>Chakrabartyvirus pf16</taxon>
    </lineage>
</organism>
<dbReference type="Proteomes" id="UP000225821">
    <property type="component" value="Segment"/>
</dbReference>